<feature type="signal peptide" evidence="1">
    <location>
        <begin position="1"/>
        <end position="23"/>
    </location>
</feature>
<evidence type="ECO:0000313" key="2">
    <source>
        <dbReference type="Ensembl" id="ENSPSMP00000005729.1"/>
    </source>
</evidence>
<dbReference type="Proteomes" id="UP000694414">
    <property type="component" value="Unplaced"/>
</dbReference>
<dbReference type="InterPro" id="IPR013783">
    <property type="entry name" value="Ig-like_fold"/>
</dbReference>
<protein>
    <submittedName>
        <fullName evidence="2">Uncharacterized protein</fullName>
    </submittedName>
</protein>
<reference evidence="2" key="1">
    <citation type="submission" date="2025-08" db="UniProtKB">
        <authorList>
            <consortium name="Ensembl"/>
        </authorList>
    </citation>
    <scope>IDENTIFICATION</scope>
</reference>
<dbReference type="Ensembl" id="ENSPSMT00000006817.1">
    <property type="protein sequence ID" value="ENSPSMP00000005729.1"/>
    <property type="gene ID" value="ENSPSMG00000004359.1"/>
</dbReference>
<proteinExistence type="predicted"/>
<keyword evidence="1" id="KW-0732">Signal</keyword>
<feature type="chain" id="PRO_5034420123" evidence="1">
    <location>
        <begin position="24"/>
        <end position="113"/>
    </location>
</feature>
<keyword evidence="3" id="KW-1185">Reference proteome</keyword>
<dbReference type="AlphaFoldDB" id="A0A8C9DFM7"/>
<reference evidence="2" key="2">
    <citation type="submission" date="2025-09" db="UniProtKB">
        <authorList>
            <consortium name="Ensembl"/>
        </authorList>
    </citation>
    <scope>IDENTIFICATION</scope>
</reference>
<organism evidence="2 3">
    <name type="scientific">Prolemur simus</name>
    <name type="common">Greater bamboo lemur</name>
    <name type="synonym">Hapalemur simus</name>
    <dbReference type="NCBI Taxonomy" id="1328070"/>
    <lineage>
        <taxon>Eukaryota</taxon>
        <taxon>Metazoa</taxon>
        <taxon>Chordata</taxon>
        <taxon>Craniata</taxon>
        <taxon>Vertebrata</taxon>
        <taxon>Euteleostomi</taxon>
        <taxon>Mammalia</taxon>
        <taxon>Eutheria</taxon>
        <taxon>Euarchontoglires</taxon>
        <taxon>Primates</taxon>
        <taxon>Strepsirrhini</taxon>
        <taxon>Lemuriformes</taxon>
        <taxon>Lemuridae</taxon>
        <taxon>Prolemur</taxon>
    </lineage>
</organism>
<accession>A0A8C9DFM7</accession>
<evidence type="ECO:0000256" key="1">
    <source>
        <dbReference type="SAM" id="SignalP"/>
    </source>
</evidence>
<name>A0A8C9DFM7_PROSS</name>
<evidence type="ECO:0000313" key="3">
    <source>
        <dbReference type="Proteomes" id="UP000694414"/>
    </source>
</evidence>
<dbReference type="Gene3D" id="2.60.40.10">
    <property type="entry name" value="Immunoglobulins"/>
    <property type="match status" value="1"/>
</dbReference>
<sequence>MSGLSIPSAPALWLLLVSGSLRASLRTSQGLSPVKRSLLEIILLSLSPCSVTSPPALTPRHNSYRIKNGVELTAICKNANNMESRLNKPRAEDSGKYHCAHHFASTPKANATV</sequence>